<evidence type="ECO:0000256" key="1">
    <source>
        <dbReference type="ARBA" id="ARBA00022737"/>
    </source>
</evidence>
<evidence type="ECO:0000256" key="3">
    <source>
        <dbReference type="PROSITE-ProRule" id="PRU00703"/>
    </source>
</evidence>
<gene>
    <name evidence="5" type="ORF">INT45_012940</name>
</gene>
<feature type="domain" description="CBS" evidence="4">
    <location>
        <begin position="28"/>
        <end position="86"/>
    </location>
</feature>
<sequence>MTTCIPTTSSPNNVDITELKPDDLVLAHSKPSLIAISPVTSIRTALQLLQNNKITSLPICSHDSTQVVSIINLFDILLYLVGGDDNDNQLNKTTQKLDDSIENVLGLDTDRESYWMHKTDSQDTLFDTLRAFASGVHRSLVVNYGNPKGSPWLLSQTDIIRHIYHYPGSIANIIDVNTSVGHLGFDKKPPLVSVKANQSALSGYKLLAEKNVSGVPIVDDDGNLVGDLCLEDLPSANLDTFELLTLPCVEYIQHRPSTLALPVATPNTTLQNVIENFLKLDTHRVWIKQSEESGKVIGVISMSDVIGLLCSKKDT</sequence>
<dbReference type="InterPro" id="IPR000644">
    <property type="entry name" value="CBS_dom"/>
</dbReference>
<dbReference type="InterPro" id="IPR050511">
    <property type="entry name" value="AMPK_gamma/SDS23_families"/>
</dbReference>
<keyword evidence="2 3" id="KW-0129">CBS domain</keyword>
<evidence type="ECO:0000256" key="2">
    <source>
        <dbReference type="ARBA" id="ARBA00023122"/>
    </source>
</evidence>
<feature type="domain" description="CBS" evidence="4">
    <location>
        <begin position="256"/>
        <end position="315"/>
    </location>
</feature>
<reference evidence="5 6" key="1">
    <citation type="submission" date="2020-12" db="EMBL/GenBank/DDBJ databases">
        <title>Metabolic potential, ecology and presence of endohyphal bacteria is reflected in genomic diversity of Mucoromycotina.</title>
        <authorList>
            <person name="Muszewska A."/>
            <person name="Okrasinska A."/>
            <person name="Steczkiewicz K."/>
            <person name="Drgas O."/>
            <person name="Orlowska M."/>
            <person name="Perlinska-Lenart U."/>
            <person name="Aleksandrzak-Piekarczyk T."/>
            <person name="Szatraj K."/>
            <person name="Zielenkiewicz U."/>
            <person name="Pilsyk S."/>
            <person name="Malc E."/>
            <person name="Mieczkowski P."/>
            <person name="Kruszewska J.S."/>
            <person name="Biernat P."/>
            <person name="Pawlowska J."/>
        </authorList>
    </citation>
    <scope>NUCLEOTIDE SEQUENCE [LARGE SCALE GENOMIC DNA]</scope>
    <source>
        <strain evidence="5 6">CBS 142.35</strain>
    </source>
</reference>
<dbReference type="PANTHER" id="PTHR13780">
    <property type="entry name" value="AMP-ACTIVATED PROTEIN KINASE, GAMMA REGULATORY SUBUNIT"/>
    <property type="match status" value="1"/>
</dbReference>
<protein>
    <recommendedName>
        <fullName evidence="4">CBS domain-containing protein</fullName>
    </recommendedName>
</protein>
<dbReference type="PROSITE" id="PS51371">
    <property type="entry name" value="CBS"/>
    <property type="match status" value="3"/>
</dbReference>
<accession>A0A8H7S510</accession>
<evidence type="ECO:0000259" key="4">
    <source>
        <dbReference type="PROSITE" id="PS51371"/>
    </source>
</evidence>
<comment type="caution">
    <text evidence="5">The sequence shown here is derived from an EMBL/GenBank/DDBJ whole genome shotgun (WGS) entry which is preliminary data.</text>
</comment>
<dbReference type="OrthoDB" id="449052at2759"/>
<keyword evidence="1" id="KW-0677">Repeat</keyword>
<name>A0A8H7S510_9FUNG</name>
<evidence type="ECO:0000313" key="6">
    <source>
        <dbReference type="Proteomes" id="UP000646827"/>
    </source>
</evidence>
<evidence type="ECO:0000313" key="5">
    <source>
        <dbReference type="EMBL" id="KAG2222962.1"/>
    </source>
</evidence>
<dbReference type="SUPFAM" id="SSF54631">
    <property type="entry name" value="CBS-domain pair"/>
    <property type="match status" value="2"/>
</dbReference>
<organism evidence="5 6">
    <name type="scientific">Circinella minor</name>
    <dbReference type="NCBI Taxonomy" id="1195481"/>
    <lineage>
        <taxon>Eukaryota</taxon>
        <taxon>Fungi</taxon>
        <taxon>Fungi incertae sedis</taxon>
        <taxon>Mucoromycota</taxon>
        <taxon>Mucoromycotina</taxon>
        <taxon>Mucoromycetes</taxon>
        <taxon>Mucorales</taxon>
        <taxon>Lichtheimiaceae</taxon>
        <taxon>Circinella</taxon>
    </lineage>
</organism>
<keyword evidence="6" id="KW-1185">Reference proteome</keyword>
<proteinExistence type="predicted"/>
<dbReference type="EMBL" id="JAEPRB010000071">
    <property type="protein sequence ID" value="KAG2222962.1"/>
    <property type="molecule type" value="Genomic_DNA"/>
</dbReference>
<dbReference type="InterPro" id="IPR046342">
    <property type="entry name" value="CBS_dom_sf"/>
</dbReference>
<dbReference type="PANTHER" id="PTHR13780:SF128">
    <property type="entry name" value="CBS DOMAIN-CONTAINING PROTEIN"/>
    <property type="match status" value="1"/>
</dbReference>
<dbReference type="Gene3D" id="3.10.580.10">
    <property type="entry name" value="CBS-domain"/>
    <property type="match status" value="2"/>
</dbReference>
<dbReference type="AlphaFoldDB" id="A0A8H7S510"/>
<feature type="domain" description="CBS" evidence="4">
    <location>
        <begin position="187"/>
        <end position="243"/>
    </location>
</feature>
<dbReference type="Proteomes" id="UP000646827">
    <property type="component" value="Unassembled WGS sequence"/>
</dbReference>
<dbReference type="SMART" id="SM00116">
    <property type="entry name" value="CBS"/>
    <property type="match status" value="3"/>
</dbReference>
<dbReference type="Pfam" id="PF00571">
    <property type="entry name" value="CBS"/>
    <property type="match status" value="3"/>
</dbReference>